<sequence length="81" mass="9237">MDPESSMNINGLYLEVHRSVNDKVLGGNSNGSLKYINPIKQGARNPPELDYVEEVAYVILRLLHKVVLWDAPWDLFRGTRL</sequence>
<protein>
    <submittedName>
        <fullName evidence="1">HDC03517</fullName>
    </submittedName>
</protein>
<reference evidence="1" key="1">
    <citation type="journal article" date="2003" name="Genome Biol.">
        <title>An integrated gene annotation and transcriptional profiling approach towards the full gene content of the Drosophila genome.</title>
        <authorList>
            <person name="Hild M."/>
            <person name="Beckmann B."/>
            <person name="Haas S.A."/>
            <person name="Koch B."/>
            <person name="Solovyev V."/>
            <person name="Busold C."/>
            <person name="Fellenberg K."/>
            <person name="Boutros M."/>
            <person name="Vingron M."/>
            <person name="Sauer F."/>
            <person name="Hoheisel J.D."/>
            <person name="Paro R."/>
        </authorList>
    </citation>
    <scope>NUCLEOTIDE SEQUENCE</scope>
</reference>
<gene>
    <name evidence="1" type="ORF">HDC03517</name>
</gene>
<organism evidence="1">
    <name type="scientific">Drosophila melanogaster</name>
    <name type="common">Fruit fly</name>
    <dbReference type="NCBI Taxonomy" id="7227"/>
    <lineage>
        <taxon>Eukaryota</taxon>
        <taxon>Metazoa</taxon>
        <taxon>Ecdysozoa</taxon>
        <taxon>Arthropoda</taxon>
        <taxon>Hexapoda</taxon>
        <taxon>Insecta</taxon>
        <taxon>Pterygota</taxon>
        <taxon>Neoptera</taxon>
        <taxon>Endopterygota</taxon>
        <taxon>Diptera</taxon>
        <taxon>Brachycera</taxon>
        <taxon>Muscomorpha</taxon>
        <taxon>Ephydroidea</taxon>
        <taxon>Drosophilidae</taxon>
        <taxon>Drosophila</taxon>
        <taxon>Sophophora</taxon>
    </lineage>
</organism>
<accession>Q6IH29</accession>
<name>Q6IH29_DROME</name>
<evidence type="ECO:0000313" key="1">
    <source>
        <dbReference type="EMBL" id="DAA03786.1"/>
    </source>
</evidence>
<dbReference type="EMBL" id="BK003587">
    <property type="protein sequence ID" value="DAA03786.1"/>
    <property type="molecule type" value="Genomic_DNA"/>
</dbReference>
<proteinExistence type="predicted"/>
<dbReference type="AlphaFoldDB" id="Q6IH29"/>